<keyword evidence="3" id="KW-1185">Reference proteome</keyword>
<organism evidence="2 3">
    <name type="scientific">Piloderma croceum (strain F 1598)</name>
    <dbReference type="NCBI Taxonomy" id="765440"/>
    <lineage>
        <taxon>Eukaryota</taxon>
        <taxon>Fungi</taxon>
        <taxon>Dikarya</taxon>
        <taxon>Basidiomycota</taxon>
        <taxon>Agaricomycotina</taxon>
        <taxon>Agaricomycetes</taxon>
        <taxon>Agaricomycetidae</taxon>
        <taxon>Atheliales</taxon>
        <taxon>Atheliaceae</taxon>
        <taxon>Piloderma</taxon>
    </lineage>
</organism>
<proteinExistence type="predicted"/>
<dbReference type="HOGENOM" id="CLU_1409295_0_0_1"/>
<name>A0A0C3FBU8_PILCF</name>
<dbReference type="Proteomes" id="UP000054166">
    <property type="component" value="Unassembled WGS sequence"/>
</dbReference>
<evidence type="ECO:0000313" key="2">
    <source>
        <dbReference type="EMBL" id="KIM77196.1"/>
    </source>
</evidence>
<feature type="compositionally biased region" description="Low complexity" evidence="1">
    <location>
        <begin position="68"/>
        <end position="84"/>
    </location>
</feature>
<dbReference type="EMBL" id="KN833027">
    <property type="protein sequence ID" value="KIM77196.1"/>
    <property type="molecule type" value="Genomic_DNA"/>
</dbReference>
<evidence type="ECO:0000256" key="1">
    <source>
        <dbReference type="SAM" id="MobiDB-lite"/>
    </source>
</evidence>
<evidence type="ECO:0000313" key="3">
    <source>
        <dbReference type="Proteomes" id="UP000054166"/>
    </source>
</evidence>
<gene>
    <name evidence="2" type="ORF">PILCRDRAFT_12198</name>
</gene>
<dbReference type="AlphaFoldDB" id="A0A0C3FBU8"/>
<feature type="compositionally biased region" description="Low complexity" evidence="1">
    <location>
        <begin position="115"/>
        <end position="125"/>
    </location>
</feature>
<accession>A0A0C3FBU8</accession>
<dbReference type="InParanoid" id="A0A0C3FBU8"/>
<feature type="compositionally biased region" description="Basic residues" evidence="1">
    <location>
        <begin position="47"/>
        <end position="59"/>
    </location>
</feature>
<protein>
    <submittedName>
        <fullName evidence="2">Uncharacterized protein</fullName>
    </submittedName>
</protein>
<sequence>MPPPRHTSYEYSCVCGAGFTQAQHLTRHKTDCSTSKEIAQRAFEKGQKHKHKPPAKRKRTESTGGNASSSYRSLSVASSRSQMSVDAGEQDDVQMGLNEDNDFDFPEAPPPSSSPPFEFFDMASSPAPPEPAVEPSKRIRKPTAKRRMALEDALPEGPGPIDARPEPPRAVSPVRNILLRLPRLTQILLYPTW</sequence>
<reference evidence="2 3" key="1">
    <citation type="submission" date="2014-04" db="EMBL/GenBank/DDBJ databases">
        <authorList>
            <consortium name="DOE Joint Genome Institute"/>
            <person name="Kuo A."/>
            <person name="Tarkka M."/>
            <person name="Buscot F."/>
            <person name="Kohler A."/>
            <person name="Nagy L.G."/>
            <person name="Floudas D."/>
            <person name="Copeland A."/>
            <person name="Barry K.W."/>
            <person name="Cichocki N."/>
            <person name="Veneault-Fourrey C."/>
            <person name="LaButti K."/>
            <person name="Lindquist E.A."/>
            <person name="Lipzen A."/>
            <person name="Lundell T."/>
            <person name="Morin E."/>
            <person name="Murat C."/>
            <person name="Sun H."/>
            <person name="Tunlid A."/>
            <person name="Henrissat B."/>
            <person name="Grigoriev I.V."/>
            <person name="Hibbett D.S."/>
            <person name="Martin F."/>
            <person name="Nordberg H.P."/>
            <person name="Cantor M.N."/>
            <person name="Hua S.X."/>
        </authorList>
    </citation>
    <scope>NUCLEOTIDE SEQUENCE [LARGE SCALE GENOMIC DNA]</scope>
    <source>
        <strain evidence="2 3">F 1598</strain>
    </source>
</reference>
<feature type="region of interest" description="Disordered" evidence="1">
    <location>
        <begin position="41"/>
        <end position="142"/>
    </location>
</feature>
<reference evidence="3" key="2">
    <citation type="submission" date="2015-01" db="EMBL/GenBank/DDBJ databases">
        <title>Evolutionary Origins and Diversification of the Mycorrhizal Mutualists.</title>
        <authorList>
            <consortium name="DOE Joint Genome Institute"/>
            <consortium name="Mycorrhizal Genomics Consortium"/>
            <person name="Kohler A."/>
            <person name="Kuo A."/>
            <person name="Nagy L.G."/>
            <person name="Floudas D."/>
            <person name="Copeland A."/>
            <person name="Barry K.W."/>
            <person name="Cichocki N."/>
            <person name="Veneault-Fourrey C."/>
            <person name="LaButti K."/>
            <person name="Lindquist E.A."/>
            <person name="Lipzen A."/>
            <person name="Lundell T."/>
            <person name="Morin E."/>
            <person name="Murat C."/>
            <person name="Riley R."/>
            <person name="Ohm R."/>
            <person name="Sun H."/>
            <person name="Tunlid A."/>
            <person name="Henrissat B."/>
            <person name="Grigoriev I.V."/>
            <person name="Hibbett D.S."/>
            <person name="Martin F."/>
        </authorList>
    </citation>
    <scope>NUCLEOTIDE SEQUENCE [LARGE SCALE GENOMIC DNA]</scope>
    <source>
        <strain evidence="3">F 1598</strain>
    </source>
</reference>